<dbReference type="OrthoDB" id="952090at2"/>
<comment type="caution">
    <text evidence="2">The sequence shown here is derived from an EMBL/GenBank/DDBJ whole genome shotgun (WGS) entry which is preliminary data.</text>
</comment>
<reference evidence="2 3" key="1">
    <citation type="submission" date="2018-05" db="EMBL/GenBank/DDBJ databases">
        <title>Genomic Encyclopedia of Type Strains, Phase IV (KMG-IV): sequencing the most valuable type-strain genomes for metagenomic binning, comparative biology and taxonomic classification.</title>
        <authorList>
            <person name="Goeker M."/>
        </authorList>
    </citation>
    <scope>NUCLEOTIDE SEQUENCE [LARGE SCALE GENOMIC DNA]</scope>
    <source>
        <strain evidence="2 3">DSM 6986</strain>
    </source>
</reference>
<evidence type="ECO:0000259" key="1">
    <source>
        <dbReference type="Pfam" id="PF04233"/>
    </source>
</evidence>
<sequence length="345" mass="38604">MLKRLSSREKFEQLIANFEPLIRKAFEDAVEDIRSNIQLRRIVERLERNDIIGAIEALHIDRAAFNPVENAIRLAYNAGGTAAVAGMPALRDPEGHRLVVWFDVRNIRAERWLAEHSSNLITAITADMREAARVAMTVGMEEGRNPRSTALDVVGRINRATGKREGGILGLTSTQAEYIASARQELLSGDPAALRHYLTRNRRDRRFDRTVLAAIKDEKAMPVDMVDRMLGRYSDSLLLLRGETVARTETLSSLNASTREAFEQAIAVGNVSRQDVRKVWKATKDNRTRDTHRVLDGESVGMDEAFTSPSGARLQFPGDPSAPASEIIACRCFLTYRIDYLANIE</sequence>
<dbReference type="AlphaFoldDB" id="A0A316C1Q1"/>
<gene>
    <name evidence="2" type="ORF">C7441_112183</name>
</gene>
<name>A0A316C1Q1_PSESE</name>
<organism evidence="2 3">
    <name type="scientific">Pseudaminobacter salicylatoxidans</name>
    <dbReference type="NCBI Taxonomy" id="93369"/>
    <lineage>
        <taxon>Bacteria</taxon>
        <taxon>Pseudomonadati</taxon>
        <taxon>Pseudomonadota</taxon>
        <taxon>Alphaproteobacteria</taxon>
        <taxon>Hyphomicrobiales</taxon>
        <taxon>Phyllobacteriaceae</taxon>
        <taxon>Pseudaminobacter</taxon>
    </lineage>
</organism>
<protein>
    <submittedName>
        <fullName evidence="2">Phage Mu protein F like protein</fullName>
    </submittedName>
</protein>
<evidence type="ECO:0000313" key="2">
    <source>
        <dbReference type="EMBL" id="PWJ80641.1"/>
    </source>
</evidence>
<dbReference type="Proteomes" id="UP000245396">
    <property type="component" value="Unassembled WGS sequence"/>
</dbReference>
<dbReference type="Pfam" id="PF04233">
    <property type="entry name" value="Phage_Mu_F"/>
    <property type="match status" value="1"/>
</dbReference>
<dbReference type="InterPro" id="IPR006528">
    <property type="entry name" value="Phage_head_morphogenesis_dom"/>
</dbReference>
<proteinExistence type="predicted"/>
<keyword evidence="3" id="KW-1185">Reference proteome</keyword>
<evidence type="ECO:0000313" key="3">
    <source>
        <dbReference type="Proteomes" id="UP000245396"/>
    </source>
</evidence>
<dbReference type="EMBL" id="QGGG01000012">
    <property type="protein sequence ID" value="PWJ80641.1"/>
    <property type="molecule type" value="Genomic_DNA"/>
</dbReference>
<dbReference type="RefSeq" id="WP_109613904.1">
    <property type="nucleotide sequence ID" value="NZ_QGGG01000012.1"/>
</dbReference>
<accession>A0A316C1Q1</accession>
<feature type="domain" description="Phage head morphogenesis" evidence="1">
    <location>
        <begin position="241"/>
        <end position="334"/>
    </location>
</feature>